<dbReference type="SUPFAM" id="SSF52058">
    <property type="entry name" value="L domain-like"/>
    <property type="match status" value="1"/>
</dbReference>
<dbReference type="Proteomes" id="UP001371456">
    <property type="component" value="Unassembled WGS sequence"/>
</dbReference>
<keyword evidence="6" id="KW-0325">Glycoprotein</keyword>
<evidence type="ECO:0000313" key="7">
    <source>
        <dbReference type="EMBL" id="KAK6774542.1"/>
    </source>
</evidence>
<protein>
    <submittedName>
        <fullName evidence="7">Uncharacterized protein</fullName>
    </submittedName>
</protein>
<dbReference type="PANTHER" id="PTHR48061">
    <property type="entry name" value="LEUCINE-RICH REPEAT RECEPTOR PROTEIN KINASE EMS1-LIKE-RELATED"/>
    <property type="match status" value="1"/>
</dbReference>
<evidence type="ECO:0000256" key="6">
    <source>
        <dbReference type="ARBA" id="ARBA00023180"/>
    </source>
</evidence>
<organism evidence="7 8">
    <name type="scientific">Solanum bulbocastanum</name>
    <name type="common">Wild potato</name>
    <dbReference type="NCBI Taxonomy" id="147425"/>
    <lineage>
        <taxon>Eukaryota</taxon>
        <taxon>Viridiplantae</taxon>
        <taxon>Streptophyta</taxon>
        <taxon>Embryophyta</taxon>
        <taxon>Tracheophyta</taxon>
        <taxon>Spermatophyta</taxon>
        <taxon>Magnoliopsida</taxon>
        <taxon>eudicotyledons</taxon>
        <taxon>Gunneridae</taxon>
        <taxon>Pentapetalae</taxon>
        <taxon>asterids</taxon>
        <taxon>lamiids</taxon>
        <taxon>Solanales</taxon>
        <taxon>Solanaceae</taxon>
        <taxon>Solanoideae</taxon>
        <taxon>Solaneae</taxon>
        <taxon>Solanum</taxon>
    </lineage>
</organism>
<name>A0AAN8SXL6_SOLBU</name>
<evidence type="ECO:0000256" key="2">
    <source>
        <dbReference type="ARBA" id="ARBA00022692"/>
    </source>
</evidence>
<dbReference type="Pfam" id="PF00560">
    <property type="entry name" value="LRR_1"/>
    <property type="match status" value="3"/>
</dbReference>
<comment type="caution">
    <text evidence="7">The sequence shown here is derived from an EMBL/GenBank/DDBJ whole genome shotgun (WGS) entry which is preliminary data.</text>
</comment>
<evidence type="ECO:0000313" key="8">
    <source>
        <dbReference type="Proteomes" id="UP001371456"/>
    </source>
</evidence>
<evidence type="ECO:0000256" key="4">
    <source>
        <dbReference type="ARBA" id="ARBA00022989"/>
    </source>
</evidence>
<keyword evidence="5" id="KW-0472">Membrane</keyword>
<dbReference type="InterPro" id="IPR001611">
    <property type="entry name" value="Leu-rich_rpt"/>
</dbReference>
<evidence type="ECO:0000256" key="3">
    <source>
        <dbReference type="ARBA" id="ARBA00022729"/>
    </source>
</evidence>
<keyword evidence="4" id="KW-1133">Transmembrane helix</keyword>
<reference evidence="7 8" key="1">
    <citation type="submission" date="2024-02" db="EMBL/GenBank/DDBJ databases">
        <title>de novo genome assembly of Solanum bulbocastanum strain 11H21.</title>
        <authorList>
            <person name="Hosaka A.J."/>
        </authorList>
    </citation>
    <scope>NUCLEOTIDE SEQUENCE [LARGE SCALE GENOMIC DNA]</scope>
    <source>
        <tissue evidence="7">Young leaves</tissue>
    </source>
</reference>
<dbReference type="Gene3D" id="3.80.10.10">
    <property type="entry name" value="Ribonuclease Inhibitor"/>
    <property type="match status" value="1"/>
</dbReference>
<dbReference type="GO" id="GO:0016020">
    <property type="term" value="C:membrane"/>
    <property type="evidence" value="ECO:0007669"/>
    <property type="project" value="UniProtKB-SubCell"/>
</dbReference>
<keyword evidence="2" id="KW-0812">Transmembrane</keyword>
<keyword evidence="8" id="KW-1185">Reference proteome</keyword>
<keyword evidence="3" id="KW-0732">Signal</keyword>
<gene>
    <name evidence="7" type="ORF">RDI58_029781</name>
</gene>
<sequence>MSEEYYSCWCDEDCFPKTKSRNESRDCCTWDGVTCDLLNGHVIRLDLSCSLLRGSIHPNSSVFQLHHLHTLNLAYNDFNDSSIPHDIGQLTNLRHLNLSETYFSGKIPTEISNLSDLVSLDLSGYGLELDERTFETMLHNFTNLKLLALPLDVSFHPNSSLFQLHHLHTLNLHNNNFYSSIPNGIG</sequence>
<dbReference type="PANTHER" id="PTHR48061:SF38">
    <property type="entry name" value="SERINE_THREONINE-PROTEIN KINASE BRI1"/>
    <property type="match status" value="1"/>
</dbReference>
<evidence type="ECO:0000256" key="1">
    <source>
        <dbReference type="ARBA" id="ARBA00004479"/>
    </source>
</evidence>
<dbReference type="InterPro" id="IPR046956">
    <property type="entry name" value="RLP23-like"/>
</dbReference>
<dbReference type="AlphaFoldDB" id="A0AAN8SXL6"/>
<accession>A0AAN8SXL6</accession>
<proteinExistence type="predicted"/>
<dbReference type="InterPro" id="IPR032675">
    <property type="entry name" value="LRR_dom_sf"/>
</dbReference>
<evidence type="ECO:0000256" key="5">
    <source>
        <dbReference type="ARBA" id="ARBA00023136"/>
    </source>
</evidence>
<dbReference type="EMBL" id="JBANQN010000012">
    <property type="protein sequence ID" value="KAK6774542.1"/>
    <property type="molecule type" value="Genomic_DNA"/>
</dbReference>
<comment type="subcellular location">
    <subcellularLocation>
        <location evidence="1">Membrane</location>
        <topology evidence="1">Single-pass type I membrane protein</topology>
    </subcellularLocation>
</comment>